<keyword evidence="1" id="KW-0732">Signal</keyword>
<evidence type="ECO:0000256" key="1">
    <source>
        <dbReference type="ARBA" id="ARBA00022729"/>
    </source>
</evidence>
<dbReference type="STRING" id="101127.A0A1X2GFF0"/>
<protein>
    <recommendedName>
        <fullName evidence="5">RlpA-like protein double-psi beta-barrel domain-containing protein</fullName>
    </recommendedName>
</protein>
<keyword evidence="2" id="KW-1133">Transmembrane helix</keyword>
<dbReference type="SUPFAM" id="SSF50685">
    <property type="entry name" value="Barwin-like endoglucanases"/>
    <property type="match status" value="1"/>
</dbReference>
<gene>
    <name evidence="3" type="ORF">DM01DRAFT_1336837</name>
</gene>
<keyword evidence="2" id="KW-0472">Membrane</keyword>
<proteinExistence type="predicted"/>
<dbReference type="PANTHER" id="PTHR31836">
    <property type="match status" value="1"/>
</dbReference>
<dbReference type="CDD" id="cd22191">
    <property type="entry name" value="DPBB_RlpA_EXP_N-like"/>
    <property type="match status" value="1"/>
</dbReference>
<keyword evidence="4" id="KW-1185">Reference proteome</keyword>
<feature type="transmembrane region" description="Helical" evidence="2">
    <location>
        <begin position="75"/>
        <end position="99"/>
    </location>
</feature>
<dbReference type="PANTHER" id="PTHR31836:SF21">
    <property type="entry name" value="EXPANSIN-LIKE PROTEIN 7"/>
    <property type="match status" value="1"/>
</dbReference>
<dbReference type="OrthoDB" id="406505at2759"/>
<reference evidence="3 4" key="1">
    <citation type="submission" date="2016-07" db="EMBL/GenBank/DDBJ databases">
        <title>Pervasive Adenine N6-methylation of Active Genes in Fungi.</title>
        <authorList>
            <consortium name="DOE Joint Genome Institute"/>
            <person name="Mondo S.J."/>
            <person name="Dannebaum R.O."/>
            <person name="Kuo R.C."/>
            <person name="Labutti K."/>
            <person name="Haridas S."/>
            <person name="Kuo A."/>
            <person name="Salamov A."/>
            <person name="Ahrendt S.R."/>
            <person name="Lipzen A."/>
            <person name="Sullivan W."/>
            <person name="Andreopoulos W.B."/>
            <person name="Clum A."/>
            <person name="Lindquist E."/>
            <person name="Daum C."/>
            <person name="Ramamoorthy G.K."/>
            <person name="Gryganskyi A."/>
            <person name="Culley D."/>
            <person name="Magnuson J.K."/>
            <person name="James T.Y."/>
            <person name="O'Malley M.A."/>
            <person name="Stajich J.E."/>
            <person name="Spatafora J.W."/>
            <person name="Visel A."/>
            <person name="Grigoriev I.V."/>
        </authorList>
    </citation>
    <scope>NUCLEOTIDE SEQUENCE [LARGE SCALE GENOMIC DNA]</scope>
    <source>
        <strain evidence="3 4">NRRL 3301</strain>
    </source>
</reference>
<evidence type="ECO:0000313" key="3">
    <source>
        <dbReference type="EMBL" id="ORX52465.1"/>
    </source>
</evidence>
<evidence type="ECO:0008006" key="5">
    <source>
        <dbReference type="Google" id="ProtNLM"/>
    </source>
</evidence>
<sequence>MSTKHLAEESTIQEMSSVYTSPSSIPYADHATAPLPSLPQDDPFNSIHEAKSSLHDIVPSTIWTRFVDKYRFGRLILIAGGIAFEFLVMFVVLGSLGVFQNAEYRSLLGMPSVGSSQNPGNSWGTSSPGNFNMGGEGDGTYYDPGVGLTSCGGQFTAQDMIVALNHIDYGRYADPNQSPACGACIVVTGPLGSAKATIQDMCPGCGRGSVDMSPAVFGKVGNFVDGRIAIKWQSC</sequence>
<dbReference type="InterPro" id="IPR051477">
    <property type="entry name" value="Expansin_CellWall"/>
</dbReference>
<dbReference type="AlphaFoldDB" id="A0A1X2GFF0"/>
<keyword evidence="2" id="KW-0812">Transmembrane</keyword>
<dbReference type="EMBL" id="MCGT01000018">
    <property type="protein sequence ID" value="ORX52465.1"/>
    <property type="molecule type" value="Genomic_DNA"/>
</dbReference>
<dbReference type="Proteomes" id="UP000242146">
    <property type="component" value="Unassembled WGS sequence"/>
</dbReference>
<accession>A0A1X2GFF0</accession>
<organism evidence="3 4">
    <name type="scientific">Hesseltinella vesiculosa</name>
    <dbReference type="NCBI Taxonomy" id="101127"/>
    <lineage>
        <taxon>Eukaryota</taxon>
        <taxon>Fungi</taxon>
        <taxon>Fungi incertae sedis</taxon>
        <taxon>Mucoromycota</taxon>
        <taxon>Mucoromycotina</taxon>
        <taxon>Mucoromycetes</taxon>
        <taxon>Mucorales</taxon>
        <taxon>Cunninghamellaceae</taxon>
        <taxon>Hesseltinella</taxon>
    </lineage>
</organism>
<evidence type="ECO:0000313" key="4">
    <source>
        <dbReference type="Proteomes" id="UP000242146"/>
    </source>
</evidence>
<dbReference type="InterPro" id="IPR036908">
    <property type="entry name" value="RlpA-like_sf"/>
</dbReference>
<name>A0A1X2GFF0_9FUNG</name>
<evidence type="ECO:0000256" key="2">
    <source>
        <dbReference type="SAM" id="Phobius"/>
    </source>
</evidence>
<comment type="caution">
    <text evidence="3">The sequence shown here is derived from an EMBL/GenBank/DDBJ whole genome shotgun (WGS) entry which is preliminary data.</text>
</comment>
<dbReference type="Gene3D" id="2.40.40.10">
    <property type="entry name" value="RlpA-like domain"/>
    <property type="match status" value="1"/>
</dbReference>